<evidence type="ECO:0000256" key="2">
    <source>
        <dbReference type="ARBA" id="ARBA00022448"/>
    </source>
</evidence>
<comment type="subcellular location">
    <subcellularLocation>
        <location evidence="1">Membrane</location>
        <topology evidence="1">Multi-pass membrane protein</topology>
    </subcellularLocation>
</comment>
<evidence type="ECO:0000256" key="6">
    <source>
        <dbReference type="SAM" id="Phobius"/>
    </source>
</evidence>
<sequence length="386" mass="42926">MLKRLGPKRWITFVMLVWGGITMLLAACKNAAGLFATRFFLGLFEAGLFPGTVFIISLWYTRGEQALRNGLFFSTASIAGAFGGVLAYGLAKLDGRGGLHGWQWIFIIEGLITVMVSMATYFLLPDFPSKARFLDDDMKELAEKRMVADAGPATEKHFSWRQFWMVYVDWKTFMHAIPYFLTMAPLYSLALFIPSIVKGFNYDALTSQLMTAPCYAIACIFTVLAAFSSDRFRERGLHYAIPCLFGVVGYTLLIVTKESSVTVRYVCLTLTVSSVFSAVPAMVAWVSGSFGGHTKRAVATATIIGFGNSSGIVSGFMYPAQDAPQYVRGHSICVGMLSAAVVFILVLKWLYIRENKRRENLSPEEYAKEAQGEELCDRHPDFRFIA</sequence>
<feature type="transmembrane region" description="Helical" evidence="6">
    <location>
        <begin position="102"/>
        <end position="124"/>
    </location>
</feature>
<dbReference type="OrthoDB" id="2985014at2759"/>
<organism evidence="8 9">
    <name type="scientific">Actinomortierella ambigua</name>
    <dbReference type="NCBI Taxonomy" id="1343610"/>
    <lineage>
        <taxon>Eukaryota</taxon>
        <taxon>Fungi</taxon>
        <taxon>Fungi incertae sedis</taxon>
        <taxon>Mucoromycota</taxon>
        <taxon>Mortierellomycotina</taxon>
        <taxon>Mortierellomycetes</taxon>
        <taxon>Mortierellales</taxon>
        <taxon>Mortierellaceae</taxon>
        <taxon>Actinomortierella</taxon>
    </lineage>
</organism>
<feature type="transmembrane region" description="Helical" evidence="6">
    <location>
        <begin position="297"/>
        <end position="317"/>
    </location>
</feature>
<evidence type="ECO:0000256" key="4">
    <source>
        <dbReference type="ARBA" id="ARBA00022989"/>
    </source>
</evidence>
<keyword evidence="3 6" id="KW-0812">Transmembrane</keyword>
<comment type="caution">
    <text evidence="8">The sequence shown here is derived from an EMBL/GenBank/DDBJ whole genome shotgun (WGS) entry which is preliminary data.</text>
</comment>
<reference evidence="8" key="1">
    <citation type="journal article" date="2020" name="Fungal Divers.">
        <title>Resolving the Mortierellaceae phylogeny through synthesis of multi-gene phylogenetics and phylogenomics.</title>
        <authorList>
            <person name="Vandepol N."/>
            <person name="Liber J."/>
            <person name="Desiro A."/>
            <person name="Na H."/>
            <person name="Kennedy M."/>
            <person name="Barry K."/>
            <person name="Grigoriev I.V."/>
            <person name="Miller A.N."/>
            <person name="O'Donnell K."/>
            <person name="Stajich J.E."/>
            <person name="Bonito G."/>
        </authorList>
    </citation>
    <scope>NUCLEOTIDE SEQUENCE</scope>
    <source>
        <strain evidence="8">BC1065</strain>
    </source>
</reference>
<gene>
    <name evidence="8" type="ORF">DFQ27_005211</name>
</gene>
<proteinExistence type="predicted"/>
<dbReference type="Pfam" id="PF07690">
    <property type="entry name" value="MFS_1"/>
    <property type="match status" value="1"/>
</dbReference>
<dbReference type="Gene3D" id="1.20.1250.20">
    <property type="entry name" value="MFS general substrate transporter like domains"/>
    <property type="match status" value="2"/>
</dbReference>
<feature type="transmembrane region" description="Helical" evidence="6">
    <location>
        <begin position="12"/>
        <end position="32"/>
    </location>
</feature>
<feature type="transmembrane region" description="Helical" evidence="6">
    <location>
        <begin position="239"/>
        <end position="256"/>
    </location>
</feature>
<feature type="transmembrane region" description="Helical" evidence="6">
    <location>
        <begin position="177"/>
        <end position="197"/>
    </location>
</feature>
<evidence type="ECO:0000256" key="5">
    <source>
        <dbReference type="ARBA" id="ARBA00023136"/>
    </source>
</evidence>
<evidence type="ECO:0000259" key="7">
    <source>
        <dbReference type="PROSITE" id="PS50850"/>
    </source>
</evidence>
<feature type="transmembrane region" description="Helical" evidence="6">
    <location>
        <begin position="262"/>
        <end position="285"/>
    </location>
</feature>
<keyword evidence="4 6" id="KW-1133">Transmembrane helix</keyword>
<protein>
    <recommendedName>
        <fullName evidence="7">Major facilitator superfamily (MFS) profile domain-containing protein</fullName>
    </recommendedName>
</protein>
<keyword evidence="2" id="KW-0813">Transport</keyword>
<feature type="transmembrane region" description="Helical" evidence="6">
    <location>
        <begin position="71"/>
        <end position="90"/>
    </location>
</feature>
<dbReference type="PANTHER" id="PTHR43791">
    <property type="entry name" value="PERMEASE-RELATED"/>
    <property type="match status" value="1"/>
</dbReference>
<dbReference type="PANTHER" id="PTHR43791:SF36">
    <property type="entry name" value="TRANSPORTER, PUTATIVE (AFU_ORTHOLOGUE AFUA_6G08340)-RELATED"/>
    <property type="match status" value="1"/>
</dbReference>
<keyword evidence="5 6" id="KW-0472">Membrane</keyword>
<dbReference type="SUPFAM" id="SSF103473">
    <property type="entry name" value="MFS general substrate transporter"/>
    <property type="match status" value="1"/>
</dbReference>
<dbReference type="GO" id="GO:0016020">
    <property type="term" value="C:membrane"/>
    <property type="evidence" value="ECO:0007669"/>
    <property type="project" value="UniProtKB-SubCell"/>
</dbReference>
<evidence type="ECO:0000256" key="3">
    <source>
        <dbReference type="ARBA" id="ARBA00022692"/>
    </source>
</evidence>
<dbReference type="EMBL" id="JAAAJB010000369">
    <property type="protein sequence ID" value="KAG0257248.1"/>
    <property type="molecule type" value="Genomic_DNA"/>
</dbReference>
<dbReference type="PROSITE" id="PS51257">
    <property type="entry name" value="PROKAR_LIPOPROTEIN"/>
    <property type="match status" value="1"/>
</dbReference>
<dbReference type="GO" id="GO:0022857">
    <property type="term" value="F:transmembrane transporter activity"/>
    <property type="evidence" value="ECO:0007669"/>
    <property type="project" value="InterPro"/>
</dbReference>
<name>A0A9P6U2V5_9FUNG</name>
<feature type="transmembrane region" description="Helical" evidence="6">
    <location>
        <begin position="38"/>
        <end position="59"/>
    </location>
</feature>
<evidence type="ECO:0000313" key="8">
    <source>
        <dbReference type="EMBL" id="KAG0257248.1"/>
    </source>
</evidence>
<dbReference type="PROSITE" id="PS50850">
    <property type="entry name" value="MFS"/>
    <property type="match status" value="1"/>
</dbReference>
<evidence type="ECO:0000313" key="9">
    <source>
        <dbReference type="Proteomes" id="UP000807716"/>
    </source>
</evidence>
<evidence type="ECO:0000256" key="1">
    <source>
        <dbReference type="ARBA" id="ARBA00004141"/>
    </source>
</evidence>
<dbReference type="Proteomes" id="UP000807716">
    <property type="component" value="Unassembled WGS sequence"/>
</dbReference>
<keyword evidence="9" id="KW-1185">Reference proteome</keyword>
<feature type="domain" description="Major facilitator superfamily (MFS) profile" evidence="7">
    <location>
        <begin position="1"/>
        <end position="357"/>
    </location>
</feature>
<feature type="transmembrane region" description="Helical" evidence="6">
    <location>
        <begin position="329"/>
        <end position="351"/>
    </location>
</feature>
<dbReference type="InterPro" id="IPR020846">
    <property type="entry name" value="MFS_dom"/>
</dbReference>
<dbReference type="InterPro" id="IPR036259">
    <property type="entry name" value="MFS_trans_sf"/>
</dbReference>
<accession>A0A9P6U2V5</accession>
<dbReference type="FunFam" id="1.20.1250.20:FF:000013">
    <property type="entry name" value="MFS general substrate transporter"/>
    <property type="match status" value="1"/>
</dbReference>
<dbReference type="AlphaFoldDB" id="A0A9P6U2V5"/>
<dbReference type="InterPro" id="IPR011701">
    <property type="entry name" value="MFS"/>
</dbReference>
<feature type="transmembrane region" description="Helical" evidence="6">
    <location>
        <begin position="209"/>
        <end position="227"/>
    </location>
</feature>